<keyword evidence="11" id="KW-0966">Cell projection</keyword>
<evidence type="ECO:0000256" key="3">
    <source>
        <dbReference type="ARBA" id="ARBA00020392"/>
    </source>
</evidence>
<dbReference type="GO" id="GO:0071973">
    <property type="term" value="P:bacterial-type flagellum-dependent cell motility"/>
    <property type="evidence" value="ECO:0007669"/>
    <property type="project" value="InterPro"/>
</dbReference>
<proteinExistence type="inferred from homology"/>
<comment type="subcellular location">
    <subcellularLocation>
        <location evidence="1">Cell membrane</location>
        <topology evidence="1">Peripheral membrane protein</topology>
        <orientation evidence="1">Cytoplasmic side</orientation>
    </subcellularLocation>
</comment>
<keyword evidence="6" id="KW-0145">Chemotaxis</keyword>
<dbReference type="OrthoDB" id="6506192at2"/>
<evidence type="ECO:0000256" key="6">
    <source>
        <dbReference type="ARBA" id="ARBA00022500"/>
    </source>
</evidence>
<keyword evidence="8" id="KW-0653">Protein transport</keyword>
<dbReference type="GO" id="GO:0044781">
    <property type="term" value="P:bacterial-type flagellum organization"/>
    <property type="evidence" value="ECO:0007669"/>
    <property type="project" value="UniProtKB-KW"/>
</dbReference>
<evidence type="ECO:0000256" key="10">
    <source>
        <dbReference type="ARBA" id="ARBA00023225"/>
    </source>
</evidence>
<evidence type="ECO:0000256" key="9">
    <source>
        <dbReference type="ARBA" id="ARBA00023136"/>
    </source>
</evidence>
<organism evidence="11 12">
    <name type="scientific">Pseudescherichia vulneris NBRC 102420</name>
    <dbReference type="NCBI Taxonomy" id="1115515"/>
    <lineage>
        <taxon>Bacteria</taxon>
        <taxon>Pseudomonadati</taxon>
        <taxon>Pseudomonadota</taxon>
        <taxon>Gammaproteobacteria</taxon>
        <taxon>Enterobacterales</taxon>
        <taxon>Enterobacteriaceae</taxon>
        <taxon>Pseudescherichia</taxon>
    </lineage>
</organism>
<evidence type="ECO:0000256" key="1">
    <source>
        <dbReference type="ARBA" id="ARBA00004413"/>
    </source>
</evidence>
<dbReference type="Pfam" id="PF02050">
    <property type="entry name" value="FliJ"/>
    <property type="match status" value="1"/>
</dbReference>
<evidence type="ECO:0000313" key="11">
    <source>
        <dbReference type="EMBL" id="GAL58710.1"/>
    </source>
</evidence>
<dbReference type="InterPro" id="IPR012823">
    <property type="entry name" value="Flagell_FliJ"/>
</dbReference>
<dbReference type="GO" id="GO:0005886">
    <property type="term" value="C:plasma membrane"/>
    <property type="evidence" value="ECO:0007669"/>
    <property type="project" value="UniProtKB-SubCell"/>
</dbReference>
<evidence type="ECO:0000256" key="8">
    <source>
        <dbReference type="ARBA" id="ARBA00022927"/>
    </source>
</evidence>
<dbReference type="STRING" id="1115515.EV102420_12_02170"/>
<evidence type="ECO:0000313" key="12">
    <source>
        <dbReference type="Proteomes" id="UP000029462"/>
    </source>
</evidence>
<dbReference type="NCBIfam" id="TIGR02473">
    <property type="entry name" value="flagell_FliJ"/>
    <property type="match status" value="1"/>
</dbReference>
<keyword evidence="12" id="KW-1185">Reference proteome</keyword>
<dbReference type="Proteomes" id="UP000029462">
    <property type="component" value="Unassembled WGS sequence"/>
</dbReference>
<keyword evidence="5" id="KW-1003">Cell membrane</keyword>
<dbReference type="GO" id="GO:0015031">
    <property type="term" value="P:protein transport"/>
    <property type="evidence" value="ECO:0007669"/>
    <property type="project" value="UniProtKB-KW"/>
</dbReference>
<dbReference type="RefSeq" id="WP_042391870.1">
    <property type="nucleotide sequence ID" value="NZ_BBMZ01000012.1"/>
</dbReference>
<keyword evidence="7" id="KW-1005">Bacterial flagellum biogenesis</keyword>
<dbReference type="GO" id="GO:0009288">
    <property type="term" value="C:bacterial-type flagellum"/>
    <property type="evidence" value="ECO:0007669"/>
    <property type="project" value="InterPro"/>
</dbReference>
<keyword evidence="11" id="KW-0282">Flagellum</keyword>
<evidence type="ECO:0000256" key="7">
    <source>
        <dbReference type="ARBA" id="ARBA00022795"/>
    </source>
</evidence>
<accession>A0A090V1D9</accession>
<reference evidence="11 12" key="1">
    <citation type="submission" date="2014-09" db="EMBL/GenBank/DDBJ databases">
        <title>Whole genome shotgun sequence of Escherichia vulneris NBRC 102420.</title>
        <authorList>
            <person name="Yoshida Y."/>
            <person name="Hosoyama A."/>
            <person name="Tsuchikane K."/>
            <person name="Ohji S."/>
            <person name="Ichikawa N."/>
            <person name="Kimura A."/>
            <person name="Yamazoe A."/>
            <person name="Ezaki T."/>
            <person name="Fujita N."/>
        </authorList>
    </citation>
    <scope>NUCLEOTIDE SEQUENCE [LARGE SCALE GENOMIC DNA]</scope>
    <source>
        <strain evidence="11 12">NBRC 102420</strain>
    </source>
</reference>
<dbReference type="GO" id="GO:0006935">
    <property type="term" value="P:chemotaxis"/>
    <property type="evidence" value="ECO:0007669"/>
    <property type="project" value="UniProtKB-KW"/>
</dbReference>
<dbReference type="AlphaFoldDB" id="A0A090V1D9"/>
<gene>
    <name evidence="11" type="primary">fliJ</name>
    <name evidence="11" type="ORF">EV102420_12_02170</name>
</gene>
<keyword evidence="4" id="KW-0813">Transport</keyword>
<dbReference type="EMBL" id="BBMZ01000012">
    <property type="protein sequence ID" value="GAL58710.1"/>
    <property type="molecule type" value="Genomic_DNA"/>
</dbReference>
<dbReference type="eggNOG" id="ENOG5031681">
    <property type="taxonomic scope" value="Bacteria"/>
</dbReference>
<evidence type="ECO:0000256" key="2">
    <source>
        <dbReference type="ARBA" id="ARBA00010004"/>
    </source>
</evidence>
<evidence type="ECO:0000256" key="4">
    <source>
        <dbReference type="ARBA" id="ARBA00022448"/>
    </source>
</evidence>
<dbReference type="Gene3D" id="1.10.287.1700">
    <property type="match status" value="1"/>
</dbReference>
<protein>
    <recommendedName>
        <fullName evidence="3">Flagellar FliJ protein</fullName>
    </recommendedName>
</protein>
<name>A0A090V1D9_PSEVU</name>
<evidence type="ECO:0000256" key="5">
    <source>
        <dbReference type="ARBA" id="ARBA00022475"/>
    </source>
</evidence>
<dbReference type="InterPro" id="IPR053716">
    <property type="entry name" value="Flag_assembly_chemotaxis_eff"/>
</dbReference>
<comment type="similarity">
    <text evidence="2">Belongs to the FliJ family.</text>
</comment>
<sequence>MKQTIHTLVQLQRLRDSAVKSTTVALARQRQVATRYENNIKALGQLVQKTRTEELPHFCAQTLSNIAGYKGSLLRVVKWQEQEKALAEMKTQQIQKNLMQAACQEKIVALTLDTRRETFASEQASREQKTVDDVASQRWLRTQRLEE</sequence>
<keyword evidence="11" id="KW-0969">Cilium</keyword>
<keyword evidence="9" id="KW-0472">Membrane</keyword>
<comment type="caution">
    <text evidence="11">The sequence shown here is derived from an EMBL/GenBank/DDBJ whole genome shotgun (WGS) entry which is preliminary data.</text>
</comment>
<keyword evidence="10" id="KW-1006">Bacterial flagellum protein export</keyword>